<dbReference type="CDD" id="cd00084">
    <property type="entry name" value="HMG-box_SF"/>
    <property type="match status" value="1"/>
</dbReference>
<dbReference type="GO" id="GO:0003677">
    <property type="term" value="F:DNA binding"/>
    <property type="evidence" value="ECO:0007669"/>
    <property type="project" value="UniProtKB-UniRule"/>
</dbReference>
<keyword evidence="1 2" id="KW-0238">DNA-binding</keyword>
<protein>
    <recommendedName>
        <fullName evidence="8">HMG box domain-containing protein</fullName>
    </recommendedName>
</protein>
<dbReference type="RefSeq" id="XP_002287963.1">
    <property type="nucleotide sequence ID" value="XM_002287927.1"/>
</dbReference>
<gene>
    <name evidence="6" type="ORF">THAPSDRAFT_2728</name>
</gene>
<reference evidence="6 7" key="1">
    <citation type="journal article" date="2004" name="Science">
        <title>The genome of the diatom Thalassiosira pseudonana: ecology, evolution, and metabolism.</title>
        <authorList>
            <person name="Armbrust E.V."/>
            <person name="Berges J.A."/>
            <person name="Bowler C."/>
            <person name="Green B.R."/>
            <person name="Martinez D."/>
            <person name="Putnam N.H."/>
            <person name="Zhou S."/>
            <person name="Allen A.E."/>
            <person name="Apt K.E."/>
            <person name="Bechner M."/>
            <person name="Brzezinski M.A."/>
            <person name="Chaal B.K."/>
            <person name="Chiovitti A."/>
            <person name="Davis A.K."/>
            <person name="Demarest M.S."/>
            <person name="Detter J.C."/>
            <person name="Glavina T."/>
            <person name="Goodstein D."/>
            <person name="Hadi M.Z."/>
            <person name="Hellsten U."/>
            <person name="Hildebrand M."/>
            <person name="Jenkins B.D."/>
            <person name="Jurka J."/>
            <person name="Kapitonov V.V."/>
            <person name="Kroger N."/>
            <person name="Lau W.W."/>
            <person name="Lane T.W."/>
            <person name="Larimer F.W."/>
            <person name="Lippmeier J.C."/>
            <person name="Lucas S."/>
            <person name="Medina M."/>
            <person name="Montsant A."/>
            <person name="Obornik M."/>
            <person name="Parker M.S."/>
            <person name="Palenik B."/>
            <person name="Pazour G.J."/>
            <person name="Richardson P.M."/>
            <person name="Rynearson T.A."/>
            <person name="Saito M.A."/>
            <person name="Schwartz D.C."/>
            <person name="Thamatrakoln K."/>
            <person name="Valentin K."/>
            <person name="Vardi A."/>
            <person name="Wilkerson F.P."/>
            <person name="Rokhsar D.S."/>
        </authorList>
    </citation>
    <scope>NUCLEOTIDE SEQUENCE [LARGE SCALE GENOMIC DNA]</scope>
    <source>
        <strain evidence="6 7">CCMP1335</strain>
    </source>
</reference>
<feature type="compositionally biased region" description="Basic residues" evidence="3">
    <location>
        <begin position="828"/>
        <end position="837"/>
    </location>
</feature>
<evidence type="ECO:0000259" key="4">
    <source>
        <dbReference type="PROSITE" id="PS50118"/>
    </source>
</evidence>
<organism evidence="6 7">
    <name type="scientific">Thalassiosira pseudonana</name>
    <name type="common">Marine diatom</name>
    <name type="synonym">Cyclotella nana</name>
    <dbReference type="NCBI Taxonomy" id="35128"/>
    <lineage>
        <taxon>Eukaryota</taxon>
        <taxon>Sar</taxon>
        <taxon>Stramenopiles</taxon>
        <taxon>Ochrophyta</taxon>
        <taxon>Bacillariophyta</taxon>
        <taxon>Coscinodiscophyceae</taxon>
        <taxon>Thalassiosirophycidae</taxon>
        <taxon>Thalassiosirales</taxon>
        <taxon>Thalassiosiraceae</taxon>
        <taxon>Thalassiosira</taxon>
    </lineage>
</organism>
<evidence type="ECO:0000259" key="5">
    <source>
        <dbReference type="PROSITE" id="PS51782"/>
    </source>
</evidence>
<evidence type="ECO:0000313" key="7">
    <source>
        <dbReference type="Proteomes" id="UP000001449"/>
    </source>
</evidence>
<feature type="compositionally biased region" description="Polar residues" evidence="3">
    <location>
        <begin position="937"/>
        <end position="950"/>
    </location>
</feature>
<dbReference type="KEGG" id="tps:THAPSDRAFT_2728"/>
<name>B8BV67_THAPS</name>
<dbReference type="PANTHER" id="PTHR48112:SF15">
    <property type="entry name" value="HMG BOX DOMAIN-CONTAINING PROTEIN"/>
    <property type="match status" value="1"/>
</dbReference>
<dbReference type="Pfam" id="PF01476">
    <property type="entry name" value="LysM"/>
    <property type="match status" value="1"/>
</dbReference>
<feature type="compositionally biased region" description="Basic residues" evidence="3">
    <location>
        <begin position="760"/>
        <end position="770"/>
    </location>
</feature>
<dbReference type="EMBL" id="CM000639">
    <property type="protein sequence ID" value="EED95406.1"/>
    <property type="molecule type" value="Genomic_DNA"/>
</dbReference>
<dbReference type="GO" id="GO:0005634">
    <property type="term" value="C:nucleus"/>
    <property type="evidence" value="ECO:0000318"/>
    <property type="project" value="GO_Central"/>
</dbReference>
<dbReference type="PROSITE" id="PS51782">
    <property type="entry name" value="LYSM"/>
    <property type="match status" value="1"/>
</dbReference>
<dbReference type="STRING" id="35128.B8BV67"/>
<accession>B8BV67</accession>
<feature type="compositionally biased region" description="Low complexity" evidence="3">
    <location>
        <begin position="705"/>
        <end position="717"/>
    </location>
</feature>
<dbReference type="InterPro" id="IPR018392">
    <property type="entry name" value="LysM"/>
</dbReference>
<reference evidence="6 7" key="2">
    <citation type="journal article" date="2008" name="Nature">
        <title>The Phaeodactylum genome reveals the evolutionary history of diatom genomes.</title>
        <authorList>
            <person name="Bowler C."/>
            <person name="Allen A.E."/>
            <person name="Badger J.H."/>
            <person name="Grimwood J."/>
            <person name="Jabbari K."/>
            <person name="Kuo A."/>
            <person name="Maheswari U."/>
            <person name="Martens C."/>
            <person name="Maumus F."/>
            <person name="Otillar R.P."/>
            <person name="Rayko E."/>
            <person name="Salamov A."/>
            <person name="Vandepoele K."/>
            <person name="Beszteri B."/>
            <person name="Gruber A."/>
            <person name="Heijde M."/>
            <person name="Katinka M."/>
            <person name="Mock T."/>
            <person name="Valentin K."/>
            <person name="Verret F."/>
            <person name="Berges J.A."/>
            <person name="Brownlee C."/>
            <person name="Cadoret J.P."/>
            <person name="Chiovitti A."/>
            <person name="Choi C.J."/>
            <person name="Coesel S."/>
            <person name="De Martino A."/>
            <person name="Detter J.C."/>
            <person name="Durkin C."/>
            <person name="Falciatore A."/>
            <person name="Fournet J."/>
            <person name="Haruta M."/>
            <person name="Huysman M.J."/>
            <person name="Jenkins B.D."/>
            <person name="Jiroutova K."/>
            <person name="Jorgensen R.E."/>
            <person name="Joubert Y."/>
            <person name="Kaplan A."/>
            <person name="Kroger N."/>
            <person name="Kroth P.G."/>
            <person name="La Roche J."/>
            <person name="Lindquist E."/>
            <person name="Lommer M."/>
            <person name="Martin-Jezequel V."/>
            <person name="Lopez P.J."/>
            <person name="Lucas S."/>
            <person name="Mangogna M."/>
            <person name="McGinnis K."/>
            <person name="Medlin L.K."/>
            <person name="Montsant A."/>
            <person name="Oudot-Le Secq M.P."/>
            <person name="Napoli C."/>
            <person name="Obornik M."/>
            <person name="Parker M.S."/>
            <person name="Petit J.L."/>
            <person name="Porcel B.M."/>
            <person name="Poulsen N."/>
            <person name="Robison M."/>
            <person name="Rychlewski L."/>
            <person name="Rynearson T.A."/>
            <person name="Schmutz J."/>
            <person name="Shapiro H."/>
            <person name="Siaut M."/>
            <person name="Stanley M."/>
            <person name="Sussman M.R."/>
            <person name="Taylor A.R."/>
            <person name="Vardi A."/>
            <person name="von Dassow P."/>
            <person name="Vyverman W."/>
            <person name="Willis A."/>
            <person name="Wyrwicz L.S."/>
            <person name="Rokhsar D.S."/>
            <person name="Weissenbach J."/>
            <person name="Armbrust E.V."/>
            <person name="Green B.R."/>
            <person name="Van de Peer Y."/>
            <person name="Grigoriev I.V."/>
        </authorList>
    </citation>
    <scope>NUCLEOTIDE SEQUENCE [LARGE SCALE GENOMIC DNA]</scope>
    <source>
        <strain evidence="6 7">CCMP1335</strain>
    </source>
</reference>
<evidence type="ECO:0000256" key="1">
    <source>
        <dbReference type="ARBA" id="ARBA00023125"/>
    </source>
</evidence>
<dbReference type="PANTHER" id="PTHR48112">
    <property type="entry name" value="HIGH MOBILITY GROUP PROTEIN DSP1"/>
    <property type="match status" value="1"/>
</dbReference>
<sequence>MSQRFSGKPLLQPSYNFRDVPWCSKDLTGSTLSEVTDRQHFVDSIAELTLLCNEATRRKNNNNADVSGVKKTSTKPLSIEYIFDRIDTDDPLWGLMVRTDTPMSVKGRASTVAATPQWRRGMLQGFISVTTFTNWKSSFRFDSLHDVAFAFDDDELEEEMKMGLRKYDEDGSLAEALEATVHGGNPYVEGVVYPRIAEVSLFGGLGCGKQLLKLVIERLERLKATEKQNYDYIVLQATENSIPFYESMGFIRVGCIQGKAPSPEGYYSSPVETYVTKKMGETPVDIAKKFGVEVLDIIFLNKPLYGPKFMSKSWLKDGTTIYVPSVKTDAKPSGNKVKNVQIAWHTAVENETPRGIAKRYNVNYPDFLAANQRRYPELVGHSKLMEGTRIQVSRFDIDDSDYMPYPHWTFPDDEFESNEPSYMMALKLNRVFGKDAKVKPVADSLAVPMSTYSPAAMGVKDLLLEPQIQPAAQIAQRKALKEPKKPKKPSSAYVLFCAKARILMKDKLEGKHITECSRIIGDGWKALTEKEREPFQRQYEQAKVDYARALKQYEKELSLFRSENPMDTSNLTDMDTSLLEKVVKLTSTDGIPGYATKYEYFYVLTFVPDLQWVHLIPLRKVGVFDDEHPKHARGRPMWMIVGEEEGKEIDTSAAICKPVVTRTMKNSADADEEQWDIYDDGETPQYAPMFSPSKPIVDPKKPKAVAKPVPVKAPPKAFSTEAYQRRGPGRPRKNHLPDPSVPRRPRGRPRKNPTDPNAPPKRRGPGRPRKNPLPQSIDGSTNASFSSASVTSTSLEPVIKIKRGRTRKNPLPQNVSVSASAVAEPVQPKRKRGRPPKNNKQPALHQPLTEATSPNVEEAMPVKEVKTSRVRAPVSASKRPLAPLFLKKYKKKSAEAVQVSDDASGVGARADNDPKQVENLHNNLKSPRRYPDRMRNPVNSSNPNESTTEGEMSVVSDDGEQPRKKRARVN</sequence>
<dbReference type="InterPro" id="IPR017956">
    <property type="entry name" value="AT_hook_DNA-bd_motif"/>
</dbReference>
<keyword evidence="2" id="KW-0539">Nucleus</keyword>
<dbReference type="SMART" id="SM00398">
    <property type="entry name" value="HMG"/>
    <property type="match status" value="1"/>
</dbReference>
<evidence type="ECO:0000313" key="6">
    <source>
        <dbReference type="EMBL" id="EED95406.1"/>
    </source>
</evidence>
<evidence type="ECO:0000256" key="3">
    <source>
        <dbReference type="SAM" id="MobiDB-lite"/>
    </source>
</evidence>
<feature type="domain" description="LysM" evidence="5">
    <location>
        <begin position="273"/>
        <end position="323"/>
    </location>
</feature>
<dbReference type="eggNOG" id="ENOG502S48B">
    <property type="taxonomic scope" value="Eukaryota"/>
</dbReference>
<dbReference type="SUPFAM" id="SSF55729">
    <property type="entry name" value="Acyl-CoA N-acyltransferases (Nat)"/>
    <property type="match status" value="1"/>
</dbReference>
<dbReference type="Proteomes" id="UP000001449">
    <property type="component" value="Chromosome 2"/>
</dbReference>
<feature type="region of interest" description="Disordered" evidence="3">
    <location>
        <begin position="679"/>
        <end position="876"/>
    </location>
</feature>
<dbReference type="Gene3D" id="1.10.30.10">
    <property type="entry name" value="High mobility group box domain"/>
    <property type="match status" value="1"/>
</dbReference>
<dbReference type="PaxDb" id="35128-Thaps2728"/>
<dbReference type="PROSITE" id="PS50118">
    <property type="entry name" value="HMG_BOX_2"/>
    <property type="match status" value="1"/>
</dbReference>
<feature type="domain" description="HMG box" evidence="4">
    <location>
        <begin position="486"/>
        <end position="554"/>
    </location>
</feature>
<dbReference type="Gene3D" id="3.40.630.30">
    <property type="match status" value="1"/>
</dbReference>
<dbReference type="CDD" id="cd00118">
    <property type="entry name" value="LysM"/>
    <property type="match status" value="1"/>
</dbReference>
<feature type="region of interest" description="Disordered" evidence="3">
    <location>
        <begin position="890"/>
        <end position="970"/>
    </location>
</feature>
<dbReference type="InterPro" id="IPR016181">
    <property type="entry name" value="Acyl_CoA_acyltransferase"/>
</dbReference>
<dbReference type="InParanoid" id="B8BV67"/>
<feature type="DNA-binding region" description="HMG box" evidence="2">
    <location>
        <begin position="486"/>
        <end position="554"/>
    </location>
</feature>
<proteinExistence type="predicted"/>
<dbReference type="GeneID" id="7452286"/>
<dbReference type="OMA" id="IPFYESM"/>
<dbReference type="PRINTS" id="PR00929">
    <property type="entry name" value="ATHOOK"/>
</dbReference>
<feature type="compositionally biased region" description="Low complexity" evidence="3">
    <location>
        <begin position="780"/>
        <end position="794"/>
    </location>
</feature>
<dbReference type="InterPro" id="IPR036910">
    <property type="entry name" value="HMG_box_dom_sf"/>
</dbReference>
<dbReference type="HOGENOM" id="CLU_305787_0_0_1"/>
<keyword evidence="7" id="KW-1185">Reference proteome</keyword>
<evidence type="ECO:0008006" key="8">
    <source>
        <dbReference type="Google" id="ProtNLM"/>
    </source>
</evidence>
<dbReference type="InterPro" id="IPR050342">
    <property type="entry name" value="HMGB"/>
</dbReference>
<evidence type="ECO:0000256" key="2">
    <source>
        <dbReference type="PROSITE-ProRule" id="PRU00267"/>
    </source>
</evidence>
<dbReference type="SUPFAM" id="SSF47095">
    <property type="entry name" value="HMG-box"/>
    <property type="match status" value="1"/>
</dbReference>
<dbReference type="InterPro" id="IPR009071">
    <property type="entry name" value="HMG_box_dom"/>
</dbReference>
<dbReference type="SMART" id="SM00384">
    <property type="entry name" value="AT_hook"/>
    <property type="match status" value="5"/>
</dbReference>
<dbReference type="Pfam" id="PF00505">
    <property type="entry name" value="HMG_box"/>
    <property type="match status" value="1"/>
</dbReference>
<dbReference type="AlphaFoldDB" id="B8BV67"/>